<dbReference type="Proteomes" id="UP001589576">
    <property type="component" value="Unassembled WGS sequence"/>
</dbReference>
<evidence type="ECO:0000313" key="3">
    <source>
        <dbReference type="Proteomes" id="UP001589576"/>
    </source>
</evidence>
<dbReference type="RefSeq" id="WP_290285941.1">
    <property type="nucleotide sequence ID" value="NZ_JAUFQN010000019.1"/>
</dbReference>
<feature type="region of interest" description="Disordered" evidence="1">
    <location>
        <begin position="1"/>
        <end position="28"/>
    </location>
</feature>
<protein>
    <submittedName>
        <fullName evidence="2">Uncharacterized protein</fullName>
    </submittedName>
</protein>
<evidence type="ECO:0000256" key="1">
    <source>
        <dbReference type="SAM" id="MobiDB-lite"/>
    </source>
</evidence>
<feature type="compositionally biased region" description="Basic residues" evidence="1">
    <location>
        <begin position="1"/>
        <end position="17"/>
    </location>
</feature>
<evidence type="ECO:0000313" key="2">
    <source>
        <dbReference type="EMBL" id="MFB9088685.1"/>
    </source>
</evidence>
<comment type="caution">
    <text evidence="2">The sequence shown here is derived from an EMBL/GenBank/DDBJ whole genome shotgun (WGS) entry which is preliminary data.</text>
</comment>
<proteinExistence type="predicted"/>
<dbReference type="EMBL" id="JBHMFB010000010">
    <property type="protein sequence ID" value="MFB9088685.1"/>
    <property type="molecule type" value="Genomic_DNA"/>
</dbReference>
<organism evidence="2 3">
    <name type="scientific">Flavobacterium paronense</name>
    <dbReference type="NCBI Taxonomy" id="1392775"/>
    <lineage>
        <taxon>Bacteria</taxon>
        <taxon>Pseudomonadati</taxon>
        <taxon>Bacteroidota</taxon>
        <taxon>Flavobacteriia</taxon>
        <taxon>Flavobacteriales</taxon>
        <taxon>Flavobacteriaceae</taxon>
        <taxon>Flavobacterium</taxon>
    </lineage>
</organism>
<keyword evidence="3" id="KW-1185">Reference proteome</keyword>
<gene>
    <name evidence="2" type="ORF">ACFFUU_03645</name>
</gene>
<sequence>MTIPKKIKGVPLHKKEKKSTATKQLSKKTTVAKNDSNVTKKWQKNIKLEFEDEFLNNSLFLDNILE</sequence>
<reference evidence="2 3" key="1">
    <citation type="submission" date="2024-09" db="EMBL/GenBank/DDBJ databases">
        <authorList>
            <person name="Sun Q."/>
            <person name="Mori K."/>
        </authorList>
    </citation>
    <scope>NUCLEOTIDE SEQUENCE [LARGE SCALE GENOMIC DNA]</scope>
    <source>
        <strain evidence="2 3">CECT 8460</strain>
    </source>
</reference>
<accession>A0ABV5GC37</accession>
<name>A0ABV5GC37_9FLAO</name>